<evidence type="ECO:0000313" key="4">
    <source>
        <dbReference type="EMBL" id="MEL1255818.1"/>
    </source>
</evidence>
<dbReference type="InterPro" id="IPR001258">
    <property type="entry name" value="NHL_repeat"/>
</dbReference>
<evidence type="ECO:0000256" key="1">
    <source>
        <dbReference type="ARBA" id="ARBA00022737"/>
    </source>
</evidence>
<evidence type="ECO:0000259" key="3">
    <source>
        <dbReference type="Pfam" id="PF25021"/>
    </source>
</evidence>
<feature type="domain" description="Teneurin NHL" evidence="3">
    <location>
        <begin position="406"/>
        <end position="543"/>
    </location>
</feature>
<dbReference type="PANTHER" id="PTHR13833:SF71">
    <property type="entry name" value="NHL DOMAIN-CONTAINING PROTEIN"/>
    <property type="match status" value="1"/>
</dbReference>
<dbReference type="EMBL" id="JBBYHS010000023">
    <property type="protein sequence ID" value="MEL1255818.1"/>
    <property type="molecule type" value="Genomic_DNA"/>
</dbReference>
<feature type="repeat" description="NHL" evidence="2">
    <location>
        <begin position="506"/>
        <end position="536"/>
    </location>
</feature>
<dbReference type="Proteomes" id="UP001485226">
    <property type="component" value="Unassembled WGS sequence"/>
</dbReference>
<organism evidence="4 5">
    <name type="scientific">Flavobacterium calami</name>
    <dbReference type="NCBI Taxonomy" id="3139144"/>
    <lineage>
        <taxon>Bacteria</taxon>
        <taxon>Pseudomonadati</taxon>
        <taxon>Bacteroidota</taxon>
        <taxon>Flavobacteriia</taxon>
        <taxon>Flavobacteriales</taxon>
        <taxon>Flavobacteriaceae</taxon>
        <taxon>Flavobacterium</taxon>
    </lineage>
</organism>
<dbReference type="RefSeq" id="WP_341694548.1">
    <property type="nucleotide sequence ID" value="NZ_JBBYHS010000023.1"/>
</dbReference>
<evidence type="ECO:0000256" key="2">
    <source>
        <dbReference type="PROSITE-ProRule" id="PRU00504"/>
    </source>
</evidence>
<dbReference type="PROSITE" id="PS51257">
    <property type="entry name" value="PROKAR_LIPOPROTEIN"/>
    <property type="match status" value="1"/>
</dbReference>
<dbReference type="Pfam" id="PF25021">
    <property type="entry name" value="TEN_NHL"/>
    <property type="match status" value="1"/>
</dbReference>
<protein>
    <recommendedName>
        <fullName evidence="3">Teneurin NHL domain-containing protein</fullName>
    </recommendedName>
</protein>
<accession>A0ABU9IVC4</accession>
<dbReference type="SUPFAM" id="SSF101898">
    <property type="entry name" value="NHL repeat"/>
    <property type="match status" value="1"/>
</dbReference>
<evidence type="ECO:0000313" key="5">
    <source>
        <dbReference type="Proteomes" id="UP001485226"/>
    </source>
</evidence>
<keyword evidence="1" id="KW-0677">Repeat</keyword>
<keyword evidence="5" id="KW-1185">Reference proteome</keyword>
<dbReference type="InterPro" id="IPR056822">
    <property type="entry name" value="TEN_NHL"/>
</dbReference>
<sequence length="630" mass="70740">MDKIKKIGALLVFIITGCSSGKIAVKDEINKNNTKKETKIIVFSGVITQNDIFLNYPSSVLKLDNDIQLIADTRNNRIRQVKDNQILNFAGNGQDENIDGKYQLASFQNPESMAIDSKKNVYVSVNYHQIRKIDPLGNVSMFAGKKYRGTIDGPADGEIESAKETAYFPLISSLKMDKKDVIYVAAGHLIRKITTDGLVTTIAGHNKSGDKIGDTENALFHQISDIALNDEGDIFVADQVNRKIKLVKKEHIVSEFIPKGVIDWPASIAINSKQEVIVFDSAKKKLYKFDTKGKLLNVFSNEKLYNENFAHHVKITIDEKDNIIIPSQNYIITITPNNEVTQIGEKDGTHRNGNANNVTYQMPCDGVFDKEGNLFVADKGNNLIRKISKNGVVSTYTGSGLYGTKDGKNTDCEFQYPNAITADSNGRLFVLDGDWKSTKIRVVDLEGNTNTFLDNKRSTINWERPADIVCDSNNNLLISDSVKNTIYIITPTGNVSNYFDVKDFKLNSPHGLALDKKDNLFICDSYNNRIVKISKDKSVSLITPNNGIFFNEPENIVVDDSGNMYVTDENRTRIIKISNSNESEIYLKGDILGKNKDRNLSEYYNTLKLEQFNNEIYVFDKYDNQVIKLN</sequence>
<dbReference type="SUPFAM" id="SSF63829">
    <property type="entry name" value="Calcium-dependent phosphotriesterase"/>
    <property type="match status" value="1"/>
</dbReference>
<dbReference type="PROSITE" id="PS51125">
    <property type="entry name" value="NHL"/>
    <property type="match status" value="1"/>
</dbReference>
<dbReference type="PANTHER" id="PTHR13833">
    <property type="match status" value="1"/>
</dbReference>
<dbReference type="InterPro" id="IPR011042">
    <property type="entry name" value="6-blade_b-propeller_TolB-like"/>
</dbReference>
<gene>
    <name evidence="4" type="ORF">AAEO57_18640</name>
</gene>
<proteinExistence type="predicted"/>
<comment type="caution">
    <text evidence="4">The sequence shown here is derived from an EMBL/GenBank/DDBJ whole genome shotgun (WGS) entry which is preliminary data.</text>
</comment>
<reference evidence="4 5" key="1">
    <citation type="submission" date="2024-04" db="EMBL/GenBank/DDBJ databases">
        <title>Flavobacterium sp. DGU38 16S ribosomal RNA gene Genome sequencing and assembly.</title>
        <authorList>
            <person name="Park S."/>
        </authorList>
    </citation>
    <scope>NUCLEOTIDE SEQUENCE [LARGE SCALE GENOMIC DNA]</scope>
    <source>
        <strain evidence="4 5">DGU38</strain>
    </source>
</reference>
<dbReference type="Gene3D" id="2.120.10.30">
    <property type="entry name" value="TolB, C-terminal domain"/>
    <property type="match status" value="4"/>
</dbReference>
<name>A0ABU9IVC4_9FLAO</name>